<feature type="compositionally biased region" description="Basic and acidic residues" evidence="5">
    <location>
        <begin position="850"/>
        <end position="862"/>
    </location>
</feature>
<feature type="domain" description="C2H2-type" evidence="6">
    <location>
        <begin position="167"/>
        <end position="194"/>
    </location>
</feature>
<feature type="compositionally biased region" description="Polar residues" evidence="5">
    <location>
        <begin position="1"/>
        <end position="20"/>
    </location>
</feature>
<dbReference type="Ensembl" id="ENSORLT00020012182.1">
    <property type="protein sequence ID" value="ENSORLP00020022386.1"/>
    <property type="gene ID" value="ENSORLG00020002670.1"/>
</dbReference>
<feature type="region of interest" description="Disordered" evidence="5">
    <location>
        <begin position="1084"/>
        <end position="1211"/>
    </location>
</feature>
<keyword evidence="2 4" id="KW-0863">Zinc-finger</keyword>
<evidence type="ECO:0000256" key="3">
    <source>
        <dbReference type="ARBA" id="ARBA00022833"/>
    </source>
</evidence>
<feature type="region of interest" description="Disordered" evidence="5">
    <location>
        <begin position="718"/>
        <end position="966"/>
    </location>
</feature>
<feature type="domain" description="C2H2-type" evidence="6">
    <location>
        <begin position="223"/>
        <end position="250"/>
    </location>
</feature>
<feature type="compositionally biased region" description="Basic and acidic residues" evidence="5">
    <location>
        <begin position="622"/>
        <end position="651"/>
    </location>
</feature>
<feature type="region of interest" description="Disordered" evidence="5">
    <location>
        <begin position="271"/>
        <end position="299"/>
    </location>
</feature>
<accession>A0A3P9LNY4</accession>
<name>A0A3P9LNY4_ORYLA</name>
<reference key="1">
    <citation type="journal article" date="2007" name="Nature">
        <title>The medaka draft genome and insights into vertebrate genome evolution.</title>
        <authorList>
            <person name="Kasahara M."/>
            <person name="Naruse K."/>
            <person name="Sasaki S."/>
            <person name="Nakatani Y."/>
            <person name="Qu W."/>
            <person name="Ahsan B."/>
            <person name="Yamada T."/>
            <person name="Nagayasu Y."/>
            <person name="Doi K."/>
            <person name="Kasai Y."/>
            <person name="Jindo T."/>
            <person name="Kobayashi D."/>
            <person name="Shimada A."/>
            <person name="Toyoda A."/>
            <person name="Kuroki Y."/>
            <person name="Fujiyama A."/>
            <person name="Sasaki T."/>
            <person name="Shimizu A."/>
            <person name="Asakawa S."/>
            <person name="Shimizu N."/>
            <person name="Hashimoto S."/>
            <person name="Yang J."/>
            <person name="Lee Y."/>
            <person name="Matsushima K."/>
            <person name="Sugano S."/>
            <person name="Sakaizumi M."/>
            <person name="Narita T."/>
            <person name="Ohishi K."/>
            <person name="Haga S."/>
            <person name="Ohta F."/>
            <person name="Nomoto H."/>
            <person name="Nogata K."/>
            <person name="Morishita T."/>
            <person name="Endo T."/>
            <person name="Shin-I T."/>
            <person name="Takeda H."/>
            <person name="Morishita S."/>
            <person name="Kohara Y."/>
        </authorList>
    </citation>
    <scope>NUCLEOTIDE SEQUENCE [LARGE SCALE GENOMIC DNA]</scope>
    <source>
        <strain>Hd-rR</strain>
    </source>
</reference>
<feature type="region of interest" description="Disordered" evidence="5">
    <location>
        <begin position="1917"/>
        <end position="1952"/>
    </location>
</feature>
<evidence type="ECO:0000313" key="8">
    <source>
        <dbReference type="Proteomes" id="UP000265180"/>
    </source>
</evidence>
<keyword evidence="1" id="KW-0479">Metal-binding</keyword>
<evidence type="ECO:0000256" key="5">
    <source>
        <dbReference type="SAM" id="MobiDB-lite"/>
    </source>
</evidence>
<dbReference type="Gene3D" id="3.30.160.60">
    <property type="entry name" value="Classic Zinc Finger"/>
    <property type="match status" value="4"/>
</dbReference>
<organism evidence="7 8">
    <name type="scientific">Oryzias latipes</name>
    <name type="common">Japanese rice fish</name>
    <name type="synonym">Japanese killifish</name>
    <dbReference type="NCBI Taxonomy" id="8090"/>
    <lineage>
        <taxon>Eukaryota</taxon>
        <taxon>Metazoa</taxon>
        <taxon>Chordata</taxon>
        <taxon>Craniata</taxon>
        <taxon>Vertebrata</taxon>
        <taxon>Euteleostomi</taxon>
        <taxon>Actinopterygii</taxon>
        <taxon>Neopterygii</taxon>
        <taxon>Teleostei</taxon>
        <taxon>Neoteleostei</taxon>
        <taxon>Acanthomorphata</taxon>
        <taxon>Ovalentaria</taxon>
        <taxon>Atherinomorphae</taxon>
        <taxon>Beloniformes</taxon>
        <taxon>Adrianichthyidae</taxon>
        <taxon>Oryziinae</taxon>
        <taxon>Oryzias</taxon>
    </lineage>
</organism>
<dbReference type="PANTHER" id="PTHR47272">
    <property type="entry name" value="DDE_TNP_1_7 DOMAIN-CONTAINING PROTEIN"/>
    <property type="match status" value="1"/>
</dbReference>
<dbReference type="GO" id="GO:0008270">
    <property type="term" value="F:zinc ion binding"/>
    <property type="evidence" value="ECO:0007669"/>
    <property type="project" value="UniProtKB-KW"/>
</dbReference>
<feature type="compositionally biased region" description="Basic and acidic residues" evidence="5">
    <location>
        <begin position="1228"/>
        <end position="1237"/>
    </location>
</feature>
<feature type="region of interest" description="Disordered" evidence="5">
    <location>
        <begin position="398"/>
        <end position="431"/>
    </location>
</feature>
<feature type="compositionally biased region" description="Basic and acidic residues" evidence="5">
    <location>
        <begin position="285"/>
        <end position="296"/>
    </location>
</feature>
<feature type="compositionally biased region" description="Polar residues" evidence="5">
    <location>
        <begin position="53"/>
        <end position="66"/>
    </location>
</feature>
<dbReference type="FunFam" id="3.30.160.60:FF:002343">
    <property type="entry name" value="Zinc finger protein 33A"/>
    <property type="match status" value="2"/>
</dbReference>
<feature type="region of interest" description="Disordered" evidence="5">
    <location>
        <begin position="1223"/>
        <end position="1274"/>
    </location>
</feature>
<feature type="compositionally biased region" description="Basic and acidic residues" evidence="5">
    <location>
        <begin position="1248"/>
        <end position="1258"/>
    </location>
</feature>
<evidence type="ECO:0000256" key="1">
    <source>
        <dbReference type="ARBA" id="ARBA00022723"/>
    </source>
</evidence>
<dbReference type="InterPro" id="IPR029526">
    <property type="entry name" value="PGBD"/>
</dbReference>
<dbReference type="SUPFAM" id="SSF57667">
    <property type="entry name" value="beta-beta-alpha zinc fingers"/>
    <property type="match status" value="2"/>
</dbReference>
<dbReference type="InterPro" id="IPR013087">
    <property type="entry name" value="Znf_C2H2_type"/>
</dbReference>
<dbReference type="PROSITE" id="PS00028">
    <property type="entry name" value="ZINC_FINGER_C2H2_1"/>
    <property type="match status" value="6"/>
</dbReference>
<protein>
    <recommendedName>
        <fullName evidence="6">C2H2-type domain-containing protein</fullName>
    </recommendedName>
</protein>
<feature type="domain" description="C2H2-type" evidence="6">
    <location>
        <begin position="195"/>
        <end position="219"/>
    </location>
</feature>
<proteinExistence type="predicted"/>
<reference evidence="7" key="3">
    <citation type="submission" date="2025-08" db="UniProtKB">
        <authorList>
            <consortium name="Ensembl"/>
        </authorList>
    </citation>
    <scope>IDENTIFICATION</scope>
    <source>
        <strain evidence="7">HNI</strain>
    </source>
</reference>
<evidence type="ECO:0000259" key="6">
    <source>
        <dbReference type="PROSITE" id="PS50157"/>
    </source>
</evidence>
<feature type="compositionally biased region" description="Pro residues" evidence="5">
    <location>
        <begin position="940"/>
        <end position="949"/>
    </location>
</feature>
<feature type="region of interest" description="Disordered" evidence="5">
    <location>
        <begin position="1536"/>
        <end position="1566"/>
    </location>
</feature>
<feature type="compositionally biased region" description="Low complexity" evidence="5">
    <location>
        <begin position="929"/>
        <end position="939"/>
    </location>
</feature>
<feature type="region of interest" description="Disordered" evidence="5">
    <location>
        <begin position="1653"/>
        <end position="1677"/>
    </location>
</feature>
<dbReference type="InterPro" id="IPR036236">
    <property type="entry name" value="Znf_C2H2_sf"/>
</dbReference>
<keyword evidence="3" id="KW-0862">Zinc</keyword>
<feature type="compositionally biased region" description="Basic residues" evidence="5">
    <location>
        <begin position="719"/>
        <end position="729"/>
    </location>
</feature>
<evidence type="ECO:0000313" key="7">
    <source>
        <dbReference type="Ensembl" id="ENSORLP00020022386.1"/>
    </source>
</evidence>
<dbReference type="SMART" id="SM00355">
    <property type="entry name" value="ZnF_C2H2"/>
    <property type="match status" value="7"/>
</dbReference>
<evidence type="ECO:0000256" key="4">
    <source>
        <dbReference type="PROSITE-ProRule" id="PRU00042"/>
    </source>
</evidence>
<feature type="compositionally biased region" description="Basic residues" evidence="5">
    <location>
        <begin position="919"/>
        <end position="928"/>
    </location>
</feature>
<feature type="region of interest" description="Disordered" evidence="5">
    <location>
        <begin position="544"/>
        <end position="669"/>
    </location>
</feature>
<reference evidence="7 8" key="2">
    <citation type="submission" date="2017-04" db="EMBL/GenBank/DDBJ databases">
        <title>CpG methylation of centromeres and impact of large insertions on vertebrate speciation.</title>
        <authorList>
            <person name="Ichikawa K."/>
            <person name="Yoshimura J."/>
            <person name="Morishita S."/>
        </authorList>
    </citation>
    <scope>NUCLEOTIDE SEQUENCE</scope>
    <source>
        <strain evidence="7 8">HNI</strain>
    </source>
</reference>
<feature type="compositionally biased region" description="Basic and acidic residues" evidence="5">
    <location>
        <begin position="1191"/>
        <end position="1206"/>
    </location>
</feature>
<feature type="compositionally biased region" description="Basic residues" evidence="5">
    <location>
        <begin position="863"/>
        <end position="874"/>
    </location>
</feature>
<dbReference type="PANTHER" id="PTHR47272:SF2">
    <property type="entry name" value="PIGGYBAC TRANSPOSABLE ELEMENT-DERIVED PROTEIN 3-LIKE"/>
    <property type="match status" value="1"/>
</dbReference>
<dbReference type="PROSITE" id="PS50157">
    <property type="entry name" value="ZINC_FINGER_C2H2_2"/>
    <property type="match status" value="5"/>
</dbReference>
<feature type="compositionally biased region" description="Polar residues" evidence="5">
    <location>
        <begin position="569"/>
        <end position="579"/>
    </location>
</feature>
<feature type="compositionally biased region" description="Polar residues" evidence="5">
    <location>
        <begin position="908"/>
        <end position="917"/>
    </location>
</feature>
<feature type="compositionally biased region" description="Polar residues" evidence="5">
    <location>
        <begin position="1536"/>
        <end position="1565"/>
    </location>
</feature>
<dbReference type="Pfam" id="PF13912">
    <property type="entry name" value="zf-C2H2_6"/>
    <property type="match status" value="1"/>
</dbReference>
<feature type="domain" description="C2H2-type" evidence="6">
    <location>
        <begin position="974"/>
        <end position="1002"/>
    </location>
</feature>
<feature type="compositionally biased region" description="Polar residues" evidence="5">
    <location>
        <begin position="85"/>
        <end position="96"/>
    </location>
</feature>
<evidence type="ECO:0000256" key="2">
    <source>
        <dbReference type="ARBA" id="ARBA00022771"/>
    </source>
</evidence>
<dbReference type="Pfam" id="PF13843">
    <property type="entry name" value="DDE_Tnp_1_7"/>
    <property type="match status" value="1"/>
</dbReference>
<feature type="compositionally biased region" description="Polar residues" evidence="5">
    <location>
        <begin position="1135"/>
        <end position="1145"/>
    </location>
</feature>
<dbReference type="Pfam" id="PF00096">
    <property type="entry name" value="zf-C2H2"/>
    <property type="match status" value="4"/>
</dbReference>
<reference evidence="7" key="4">
    <citation type="submission" date="2025-09" db="UniProtKB">
        <authorList>
            <consortium name="Ensembl"/>
        </authorList>
    </citation>
    <scope>IDENTIFICATION</scope>
    <source>
        <strain evidence="7">HNI</strain>
    </source>
</reference>
<dbReference type="Proteomes" id="UP000265180">
    <property type="component" value="Chromosome 16"/>
</dbReference>
<feature type="domain" description="C2H2-type" evidence="6">
    <location>
        <begin position="251"/>
        <end position="278"/>
    </location>
</feature>
<sequence length="2017" mass="221758">MQSPSLTRTDSIPASTSASEQPVDMVAEPEQQGPEGQAKDHPAVAPADPQPPEMSQHTQRGAQSPANVAAMPTAEAEDDAKRSTESSSGPKTNVQTVRRYVPSKKAMIDPLKMDMTKSLVEPLSSSQLSLHCVECHIIFSDHKSKDRHVKLKHPVEYEKRNLKNALFACYVCDRHFTNSTDLMAHQKAHTEKKPFKCPVCDQAFRRSSELTSHKKAHFGLFGYTCTECGKPCKTLTLLKYHQRTHTGERPYVCKECGKRFPMPKALHKHMISHSPEGAEGEEKDDAAKKRAKKDEGSPPVKLHCSMCKATFKNSKTRQRHMKIKHNVLPSGQSKPVITPISISQPTRLQLEAAGPLQKVDANIDTAQIRKLIESLGTVKKVNQVVLLGQVPGYAPPLELQAGSQPAGPLDPGLSPPQNDFEGLKPPESKTTGLDASNYPCGFMDQTIILEPITPDGETPPQSELASCVAAGEAAQTVGEVVQSPLTSEILLDNMTCQNEENDLEQTFILELTPALTPTAELEHSHTEPQNMAPSSSLVLNTVQEAADQTAKKSAINEQDASLTDPPLVSTAQLDGTSPSLDPEHKELPSDPLDSPDKPSQVDPNEGDDACTKMTGQDQLSEGELKTQEHNEEHLSEKSGMEGKKNHSEAESSSKAAVPSDMQSKHVPQTSELALNVMSAQELVKVRKRKPARTFFFPGYIQDLAGSIYKDDFLIDAKPAKRQRTKKSHLVVKFSPQSKDKKNKKKKQEPGQPRPEDLTKSKAPAKRIPEKKMSLSPKKGAKGKKDAAGGGGASGVVTKSPPAPVAQEKQIKEDVGKNKLKKKKVGKEDAQTSGQKAAASPVFKKKKQPKVRREVSPKSAKTERARKKTPTKKVKKPEEPNLNAVQDSLLLLKGHKQPQLKVYKLDPSRASSQPQDASVSKKKGGRAKKALSLMSSLKSSQPPPDAPPTKPKATRKRKASSKVETEGVITSKRALECKDCGEKFSDVSSLQKHKTTAHTVESPSLTYTNGNIFEGVSRLEFYPSPKVYDGGAAVKNAATGWDTEPEMGEMTVEDREQNVSFPALIPSPSLPVSPPNVDINAFEGASTRDENKASPLDVCTRPRGITAGTDRTDFLESAQAKSSERRQLFPPECASKSPNSECEAQGTTEEDFKEDLLLEVDLVTVGEQNERDRSSLDEDTSTQKDLNTSDSESDKHSEQICDGKSENEVTSQTVFCSTNQVKEEEEEMLVQRRGEDQKSVVMSRRRRRGSEPRRGDAIKKTGSVGESQTETESEQDECQVVYEIHSVFSDQESDTKTSPGFRTMKGPASVAFIPSGPSAFDKSSEERVVLELESVTTSVQEVMNEHRLHGDGETDREADQSPGIVLERFLTSRQRSSDKEASCRATSFHYLNMDRVKLTQEHHLCSSYMNLTGGLNGRFYLHVFVRAVIENGQIPNEACRSPEFNTKQCIFYPVKEEERELLLASAQTNADTLSLEGFSDGAPAEHQPAEYAFSDSEWQPSDVRDFLLKSCDEDVSGFELSDPQRDTEAEVMAYFNRKQSSSSHEPNPTSASFSTSSHLRPQMNGTRTREPIDYFSKYFGWDTWAETSTCTNKLCKMSNPVTSVDVARFVGIHIAMGTLKFPSPRLYWEDLTKVPLIADAMPLTRFVELSRTLQLPSPAEEQPPGDGQSRDDKGRDLNCSPTQMDPLWKVQPILCRFNAECQSLRKEDNYAVDQYPLPLTCKTRESGPSLLCTALIGLGGLLLHVDLNVDPPDKEGVVEKMAPKSSMVFLCKQELSTPAMMERLLDAGVHAAGKVGGARGQIGDEFVSSDGKLMLRRSHSGFILSTAGNGRRSMASLTSSFQKAQMSARLNRDLLSLYSTPLTATPPHSWHQAVLWYLIDLALVNSWLLYREDNGAAAGALTFMAFRLDVSKALTLSSSSDTQDSIPPQPPSEETHGTSQTPSPMLVEDSPLPDAATRYDGAGHWPEQLAEGEGGRCRFGDCQRTSRVLCLKCCVFLCISRNHNCFLNFHNQDNLGRK</sequence>
<feature type="region of interest" description="Disordered" evidence="5">
    <location>
        <begin position="1"/>
        <end position="99"/>
    </location>
</feature>